<keyword evidence="3" id="KW-1185">Reference proteome</keyword>
<evidence type="ECO:0000313" key="2">
    <source>
        <dbReference type="EMBL" id="KAE8009790.1"/>
    </source>
</evidence>
<name>A0A5N6QTY8_9ROSI</name>
<dbReference type="EMBL" id="CM017322">
    <property type="protein sequence ID" value="KAE8009790.1"/>
    <property type="molecule type" value="Genomic_DNA"/>
</dbReference>
<feature type="compositionally biased region" description="Low complexity" evidence="1">
    <location>
        <begin position="24"/>
        <end position="38"/>
    </location>
</feature>
<accession>A0A5N6QTY8</accession>
<reference evidence="2 3" key="1">
    <citation type="submission" date="2019-06" db="EMBL/GenBank/DDBJ databases">
        <title>A chromosomal-level reference genome of Carpinus fangiana (Coryloideae, Betulaceae).</title>
        <authorList>
            <person name="Yang X."/>
            <person name="Wang Z."/>
            <person name="Zhang L."/>
            <person name="Hao G."/>
            <person name="Liu J."/>
            <person name="Yang Y."/>
        </authorList>
    </citation>
    <scope>NUCLEOTIDE SEQUENCE [LARGE SCALE GENOMIC DNA]</scope>
    <source>
        <strain evidence="2">Cfa_2016G</strain>
        <tissue evidence="2">Leaf</tissue>
    </source>
</reference>
<organism evidence="2 3">
    <name type="scientific">Carpinus fangiana</name>
    <dbReference type="NCBI Taxonomy" id="176857"/>
    <lineage>
        <taxon>Eukaryota</taxon>
        <taxon>Viridiplantae</taxon>
        <taxon>Streptophyta</taxon>
        <taxon>Embryophyta</taxon>
        <taxon>Tracheophyta</taxon>
        <taxon>Spermatophyta</taxon>
        <taxon>Magnoliopsida</taxon>
        <taxon>eudicotyledons</taxon>
        <taxon>Gunneridae</taxon>
        <taxon>Pentapetalae</taxon>
        <taxon>rosids</taxon>
        <taxon>fabids</taxon>
        <taxon>Fagales</taxon>
        <taxon>Betulaceae</taxon>
        <taxon>Carpinus</taxon>
    </lineage>
</organism>
<dbReference type="AlphaFoldDB" id="A0A5N6QTY8"/>
<feature type="region of interest" description="Disordered" evidence="1">
    <location>
        <begin position="24"/>
        <end position="82"/>
    </location>
</feature>
<dbReference type="Proteomes" id="UP000327013">
    <property type="component" value="Chromosome 2"/>
</dbReference>
<evidence type="ECO:0000256" key="1">
    <source>
        <dbReference type="SAM" id="MobiDB-lite"/>
    </source>
</evidence>
<proteinExistence type="predicted"/>
<gene>
    <name evidence="2" type="ORF">FH972_006204</name>
</gene>
<sequence>MLCCTHSTLKLSFFELVRLPSVASQLSSESSPSRQPLSTLTNPRGHASQCSHRLKQPLAQTRSQRERGSNPTRSDQMQQIFASIGSGRRVEVEGVEAIAMEDEIAEAIC</sequence>
<evidence type="ECO:0000313" key="3">
    <source>
        <dbReference type="Proteomes" id="UP000327013"/>
    </source>
</evidence>
<protein>
    <submittedName>
        <fullName evidence="2">Uncharacterized protein</fullName>
    </submittedName>
</protein>
<feature type="compositionally biased region" description="Polar residues" evidence="1">
    <location>
        <begin position="69"/>
        <end position="81"/>
    </location>
</feature>